<dbReference type="InterPro" id="IPR052469">
    <property type="entry name" value="MEIOB"/>
</dbReference>
<protein>
    <submittedName>
        <fullName evidence="1">Uncharacterized protein</fullName>
    </submittedName>
</protein>
<proteinExistence type="predicted"/>
<dbReference type="PANTHER" id="PTHR21166:SF2">
    <property type="entry name" value="CELL DIVISION CONTROL PROTEIN 24 OB DOMAIN-CONTAINING PROTEIN-RELATED"/>
    <property type="match status" value="1"/>
</dbReference>
<evidence type="ECO:0000313" key="1">
    <source>
        <dbReference type="EMBL" id="KAK4177849.1"/>
    </source>
</evidence>
<reference evidence="1" key="2">
    <citation type="submission" date="2023-05" db="EMBL/GenBank/DDBJ databases">
        <authorList>
            <consortium name="Lawrence Berkeley National Laboratory"/>
            <person name="Steindorff A."/>
            <person name="Hensen N."/>
            <person name="Bonometti L."/>
            <person name="Westerberg I."/>
            <person name="Brannstrom I.O."/>
            <person name="Guillou S."/>
            <person name="Cros-Aarteil S."/>
            <person name="Calhoun S."/>
            <person name="Haridas S."/>
            <person name="Kuo A."/>
            <person name="Mondo S."/>
            <person name="Pangilinan J."/>
            <person name="Riley R."/>
            <person name="Labutti K."/>
            <person name="Andreopoulos B."/>
            <person name="Lipzen A."/>
            <person name="Chen C."/>
            <person name="Yanf M."/>
            <person name="Daum C."/>
            <person name="Ng V."/>
            <person name="Clum A."/>
            <person name="Ohm R."/>
            <person name="Martin F."/>
            <person name="Silar P."/>
            <person name="Natvig D."/>
            <person name="Lalanne C."/>
            <person name="Gautier V."/>
            <person name="Ament-Velasquez S.L."/>
            <person name="Kruys A."/>
            <person name="Hutchinson M.I."/>
            <person name="Powell A.J."/>
            <person name="Barry K."/>
            <person name="Miller A.N."/>
            <person name="Grigoriev I.V."/>
            <person name="Debuchy R."/>
            <person name="Gladieux P."/>
            <person name="Thoren M.H."/>
            <person name="Johannesson H."/>
        </authorList>
    </citation>
    <scope>NUCLEOTIDE SEQUENCE</scope>
    <source>
        <strain evidence="1">CBS 892.96</strain>
    </source>
</reference>
<dbReference type="Gene3D" id="2.40.50.140">
    <property type="entry name" value="Nucleic acid-binding proteins"/>
    <property type="match status" value="1"/>
</dbReference>
<dbReference type="InterPro" id="IPR012340">
    <property type="entry name" value="NA-bd_OB-fold"/>
</dbReference>
<organism evidence="1 2">
    <name type="scientific">Triangularia setosa</name>
    <dbReference type="NCBI Taxonomy" id="2587417"/>
    <lineage>
        <taxon>Eukaryota</taxon>
        <taxon>Fungi</taxon>
        <taxon>Dikarya</taxon>
        <taxon>Ascomycota</taxon>
        <taxon>Pezizomycotina</taxon>
        <taxon>Sordariomycetes</taxon>
        <taxon>Sordariomycetidae</taxon>
        <taxon>Sordariales</taxon>
        <taxon>Podosporaceae</taxon>
        <taxon>Triangularia</taxon>
    </lineage>
</organism>
<evidence type="ECO:0000313" key="2">
    <source>
        <dbReference type="Proteomes" id="UP001302321"/>
    </source>
</evidence>
<dbReference type="PANTHER" id="PTHR21166">
    <property type="entry name" value="CELL DIVISION CONTROL PROTEIN 24 OB DOMAIN-CONTAINING PROTEIN-RELATED"/>
    <property type="match status" value="1"/>
</dbReference>
<dbReference type="GO" id="GO:0000712">
    <property type="term" value="P:resolution of meiotic recombination intermediates"/>
    <property type="evidence" value="ECO:0007669"/>
    <property type="project" value="TreeGrafter"/>
</dbReference>
<name>A0AAN7A926_9PEZI</name>
<gene>
    <name evidence="1" type="ORF">QBC36DRAFT_370512</name>
</gene>
<dbReference type="EMBL" id="MU866153">
    <property type="protein sequence ID" value="KAK4177849.1"/>
    <property type="molecule type" value="Genomic_DNA"/>
</dbReference>
<keyword evidence="2" id="KW-1185">Reference proteome</keyword>
<accession>A0AAN7A926</accession>
<dbReference type="SUPFAM" id="SSF50249">
    <property type="entry name" value="Nucleic acid-binding proteins"/>
    <property type="match status" value="1"/>
</dbReference>
<comment type="caution">
    <text evidence="1">The sequence shown here is derived from an EMBL/GenBank/DDBJ whole genome shotgun (WGS) entry which is preliminary data.</text>
</comment>
<reference evidence="1" key="1">
    <citation type="journal article" date="2023" name="Mol. Phylogenet. Evol.">
        <title>Genome-scale phylogeny and comparative genomics of the fungal order Sordariales.</title>
        <authorList>
            <person name="Hensen N."/>
            <person name="Bonometti L."/>
            <person name="Westerberg I."/>
            <person name="Brannstrom I.O."/>
            <person name="Guillou S."/>
            <person name="Cros-Aarteil S."/>
            <person name="Calhoun S."/>
            <person name="Haridas S."/>
            <person name="Kuo A."/>
            <person name="Mondo S."/>
            <person name="Pangilinan J."/>
            <person name="Riley R."/>
            <person name="LaButti K."/>
            <person name="Andreopoulos B."/>
            <person name="Lipzen A."/>
            <person name="Chen C."/>
            <person name="Yan M."/>
            <person name="Daum C."/>
            <person name="Ng V."/>
            <person name="Clum A."/>
            <person name="Steindorff A."/>
            <person name="Ohm R.A."/>
            <person name="Martin F."/>
            <person name="Silar P."/>
            <person name="Natvig D.O."/>
            <person name="Lalanne C."/>
            <person name="Gautier V."/>
            <person name="Ament-Velasquez S.L."/>
            <person name="Kruys A."/>
            <person name="Hutchinson M.I."/>
            <person name="Powell A.J."/>
            <person name="Barry K."/>
            <person name="Miller A.N."/>
            <person name="Grigoriev I.V."/>
            <person name="Debuchy R."/>
            <person name="Gladieux P."/>
            <person name="Hiltunen Thoren M."/>
            <person name="Johannesson H."/>
        </authorList>
    </citation>
    <scope>NUCLEOTIDE SEQUENCE</scope>
    <source>
        <strain evidence="1">CBS 892.96</strain>
    </source>
</reference>
<dbReference type="Proteomes" id="UP001302321">
    <property type="component" value="Unassembled WGS sequence"/>
</dbReference>
<sequence length="565" mass="62643">MSSIQSFYHKDTASFKPSKPYNPENEAFTPAEIEVTRRPLTQTWRPNGVYQEVTIAELQVGRGKVRFKARIVNFSTATHGRGRSALPENFHMLIVKDDTGVVALKLLSSGSDHEFLKFGTLVTVWTGFVGDYSAAHAANSNYRIPFVSFIIPIHPAAGSASCTRFHDETRPSQDTTGLCRVPLNYDVSSPSPQVPGLMSLKAYLRSGHDDNFDARILVCVFSVGPRLTVWSKDKQTDLELIEVRVFDETSNNCVLKLWEDKVSSAKSWVANQTILLLTNPILKPPNRKNGLAEVGVGSNSMVEVDPAFPDADWLRQMAAARTRRESVHTPFPLDTWDFEAAIHGPNQALFTLADIDECVRDVPETVFTGKLNLLIAGVSIMEQCRKRQLCCFECCNIPLYSHNATATCKNCLTPHELSLNPKIIGPLTDETGSVAQGKLVWSNRAWTELLFGSNSPKEPCSDPAAAACVTTGEVSVKKEHNDNDNGDDENFLGDDIFDDLDDLDPFEDYQTHAVTTQTYDSWKVLTTLDTNALRDVEEQLLYSRVTLTFGWSPAVGSLCVLGVEW</sequence>
<dbReference type="AlphaFoldDB" id="A0AAN7A926"/>
<dbReference type="GO" id="GO:0003697">
    <property type="term" value="F:single-stranded DNA binding"/>
    <property type="evidence" value="ECO:0007669"/>
    <property type="project" value="TreeGrafter"/>
</dbReference>
<dbReference type="GO" id="GO:0008310">
    <property type="term" value="F:single-stranded DNA 3'-5' DNA exonuclease activity"/>
    <property type="evidence" value="ECO:0007669"/>
    <property type="project" value="TreeGrafter"/>
</dbReference>